<evidence type="ECO:0000313" key="1">
    <source>
        <dbReference type="EMBL" id="SMY02547.1"/>
    </source>
</evidence>
<name>A0A2H1KS52_BREAU</name>
<proteinExistence type="predicted"/>
<dbReference type="Proteomes" id="UP000234327">
    <property type="component" value="Unassembled WGS sequence"/>
</dbReference>
<dbReference type="AlphaFoldDB" id="A0A2H1KS52"/>
<organism evidence="1 2">
    <name type="scientific">Brevibacterium aurantiacum</name>
    <dbReference type="NCBI Taxonomy" id="273384"/>
    <lineage>
        <taxon>Bacteria</taxon>
        <taxon>Bacillati</taxon>
        <taxon>Actinomycetota</taxon>
        <taxon>Actinomycetes</taxon>
        <taxon>Micrococcales</taxon>
        <taxon>Brevibacteriaceae</taxon>
        <taxon>Brevibacterium</taxon>
    </lineage>
</organism>
<evidence type="ECO:0000313" key="2">
    <source>
        <dbReference type="Proteomes" id="UP000234327"/>
    </source>
</evidence>
<gene>
    <name evidence="1" type="ORF">BAURA63_03665</name>
</gene>
<sequence length="46" mass="4988">MQHDGNTDTWLFTAGMSSASEFPVRLYDTEGVVLSDTAAAPAKRRS</sequence>
<dbReference type="EMBL" id="FXYZ01000035">
    <property type="protein sequence ID" value="SMY02547.1"/>
    <property type="molecule type" value="Genomic_DNA"/>
</dbReference>
<accession>A0A2H1KS52</accession>
<reference evidence="1 2" key="1">
    <citation type="submission" date="2017-03" db="EMBL/GenBank/DDBJ databases">
        <authorList>
            <person name="Afonso C.L."/>
            <person name="Miller P.J."/>
            <person name="Scott M.A."/>
            <person name="Spackman E."/>
            <person name="Goraichik I."/>
            <person name="Dimitrov K.M."/>
            <person name="Suarez D.L."/>
            <person name="Swayne D.E."/>
        </authorList>
    </citation>
    <scope>NUCLEOTIDE SEQUENCE [LARGE SCALE GENOMIC DNA]</scope>
    <source>
        <strain evidence="2">6(3)</strain>
    </source>
</reference>
<protein>
    <submittedName>
        <fullName evidence="1">Uncharacterized protein</fullName>
    </submittedName>
</protein>